<accession>A0ABU0T7Z3</accession>
<evidence type="ECO:0000313" key="3">
    <source>
        <dbReference type="EMBL" id="MDQ1031936.1"/>
    </source>
</evidence>
<reference evidence="3 4" key="1">
    <citation type="submission" date="2023-07" db="EMBL/GenBank/DDBJ databases">
        <title>Comparative genomics of wheat-associated soil bacteria to identify genetic determinants of phenazine resistance.</title>
        <authorList>
            <person name="Mouncey N."/>
        </authorList>
    </citation>
    <scope>NUCLEOTIDE SEQUENCE [LARGE SCALE GENOMIC DNA]</scope>
    <source>
        <strain evidence="3 4">V2I4</strain>
    </source>
</reference>
<organism evidence="3 4">
    <name type="scientific">Streptomyces umbrinus</name>
    <dbReference type="NCBI Taxonomy" id="67370"/>
    <lineage>
        <taxon>Bacteria</taxon>
        <taxon>Bacillati</taxon>
        <taxon>Actinomycetota</taxon>
        <taxon>Actinomycetes</taxon>
        <taxon>Kitasatosporales</taxon>
        <taxon>Streptomycetaceae</taxon>
        <taxon>Streptomyces</taxon>
        <taxon>Streptomyces phaeochromogenes group</taxon>
    </lineage>
</organism>
<keyword evidence="4" id="KW-1185">Reference proteome</keyword>
<feature type="region of interest" description="Disordered" evidence="1">
    <location>
        <begin position="175"/>
        <end position="201"/>
    </location>
</feature>
<evidence type="ECO:0000256" key="1">
    <source>
        <dbReference type="SAM" id="MobiDB-lite"/>
    </source>
</evidence>
<dbReference type="Gene3D" id="3.40.630.30">
    <property type="match status" value="1"/>
</dbReference>
<name>A0ABU0T7Z3_9ACTN</name>
<evidence type="ECO:0000259" key="2">
    <source>
        <dbReference type="PROSITE" id="PS51186"/>
    </source>
</evidence>
<dbReference type="InterPro" id="IPR000182">
    <property type="entry name" value="GNAT_dom"/>
</dbReference>
<proteinExistence type="predicted"/>
<feature type="compositionally biased region" description="Basic and acidic residues" evidence="1">
    <location>
        <begin position="192"/>
        <end position="201"/>
    </location>
</feature>
<comment type="caution">
    <text evidence="3">The sequence shown here is derived from an EMBL/GenBank/DDBJ whole genome shotgun (WGS) entry which is preliminary data.</text>
</comment>
<dbReference type="Pfam" id="PF00583">
    <property type="entry name" value="Acetyltransf_1"/>
    <property type="match status" value="1"/>
</dbReference>
<sequence length="201" mass="21297">MTDVVHIRHITEADWDGIVAIESRAYAGLGLSEGRAALRSRAEISPGTCFVLDVGSGPAGYLLALPYPALSYPDLERAEEAVVPPLPASASRNIHLHDIVVAEGLRGRGLGQRLLHHFTLTARSRGYERISLIAVGRSDTFWSARGYTAHPGISPGGYGANAVYMSKAVPTDLGAQPEPTGVVPRGPSVPTKRADARVPCP</sequence>
<feature type="domain" description="N-acetyltransferase" evidence="2">
    <location>
        <begin position="5"/>
        <end position="170"/>
    </location>
</feature>
<dbReference type="Proteomes" id="UP001230328">
    <property type="component" value="Unassembled WGS sequence"/>
</dbReference>
<gene>
    <name evidence="3" type="ORF">QF035_009518</name>
</gene>
<protein>
    <submittedName>
        <fullName evidence="3">Ribosomal protein S18 acetylase RimI-like enzyme</fullName>
    </submittedName>
</protein>
<evidence type="ECO:0000313" key="4">
    <source>
        <dbReference type="Proteomes" id="UP001230328"/>
    </source>
</evidence>
<dbReference type="RefSeq" id="WP_307528402.1">
    <property type="nucleotide sequence ID" value="NZ_JAUSZI010000002.1"/>
</dbReference>
<dbReference type="InterPro" id="IPR016181">
    <property type="entry name" value="Acyl_CoA_acyltransferase"/>
</dbReference>
<dbReference type="SUPFAM" id="SSF55729">
    <property type="entry name" value="Acyl-CoA N-acyltransferases (Nat)"/>
    <property type="match status" value="1"/>
</dbReference>
<dbReference type="EMBL" id="JAUSZI010000002">
    <property type="protein sequence ID" value="MDQ1031936.1"/>
    <property type="molecule type" value="Genomic_DNA"/>
</dbReference>
<dbReference type="CDD" id="cd04301">
    <property type="entry name" value="NAT_SF"/>
    <property type="match status" value="1"/>
</dbReference>
<dbReference type="PROSITE" id="PS51186">
    <property type="entry name" value="GNAT"/>
    <property type="match status" value="1"/>
</dbReference>